<sequence>MLKDMKAHCHLKPGQKGTKRLVEQYGESLLCVRYQYDEQRGVRIKTVELVVYEKSWQPPFRFKDDDIVPIAVAYNETDLREKLRKARAKWDPEIKMWLTQYRFIRNTALESRISGEFMKRGKAP</sequence>
<reference evidence="1 2" key="1">
    <citation type="submission" date="2021-05" db="EMBL/GenBank/DDBJ databases">
        <title>The draft genome of Geobacter chapellei DSM 13688.</title>
        <authorList>
            <person name="Xu Z."/>
            <person name="Masuda Y."/>
            <person name="Itoh H."/>
            <person name="Senoo K."/>
        </authorList>
    </citation>
    <scope>NUCLEOTIDE SEQUENCE [LARGE SCALE GENOMIC DNA]</scope>
    <source>
        <strain evidence="1 2">DSM 13688</strain>
    </source>
</reference>
<name>A0ABS5U8P4_9BACT</name>
<organism evidence="1 2">
    <name type="scientific">Pelotalea chapellei</name>
    <dbReference type="NCBI Taxonomy" id="44671"/>
    <lineage>
        <taxon>Bacteria</taxon>
        <taxon>Pseudomonadati</taxon>
        <taxon>Thermodesulfobacteriota</taxon>
        <taxon>Desulfuromonadia</taxon>
        <taxon>Geobacterales</taxon>
        <taxon>Geobacteraceae</taxon>
        <taxon>Pelotalea</taxon>
    </lineage>
</organism>
<protein>
    <submittedName>
        <fullName evidence="1">Uncharacterized protein</fullName>
    </submittedName>
</protein>
<accession>A0ABS5U8P4</accession>
<dbReference type="RefSeq" id="WP_214298508.1">
    <property type="nucleotide sequence ID" value="NZ_JAHDYS010000008.1"/>
</dbReference>
<dbReference type="EMBL" id="JAHDYS010000008">
    <property type="protein sequence ID" value="MBT1072040.1"/>
    <property type="molecule type" value="Genomic_DNA"/>
</dbReference>
<gene>
    <name evidence="1" type="ORF">KJB30_09610</name>
</gene>
<dbReference type="Proteomes" id="UP000784128">
    <property type="component" value="Unassembled WGS sequence"/>
</dbReference>
<evidence type="ECO:0000313" key="2">
    <source>
        <dbReference type="Proteomes" id="UP000784128"/>
    </source>
</evidence>
<proteinExistence type="predicted"/>
<comment type="caution">
    <text evidence="1">The sequence shown here is derived from an EMBL/GenBank/DDBJ whole genome shotgun (WGS) entry which is preliminary data.</text>
</comment>
<evidence type="ECO:0000313" key="1">
    <source>
        <dbReference type="EMBL" id="MBT1072040.1"/>
    </source>
</evidence>
<keyword evidence="2" id="KW-1185">Reference proteome</keyword>